<dbReference type="Proteomes" id="UP000002490">
    <property type="component" value="Chromosome"/>
</dbReference>
<dbReference type="Gene3D" id="1.20.1050.10">
    <property type="match status" value="1"/>
</dbReference>
<sequence>MILLARLSISVTGHGNLCCFLFVAIFFCHDIGGCMLTVWGRNNSTNVKKVLWCLEELGIPYQRIDVGGQYGKLNDPQYRALNPNGLIPCLQDKDFILWESNTIVRYLAAQYGQNSLYLADHHQRASAEKWMDWATSSVVEPFKAVFIGLVRTPPEQQDKVKIAQGMEKMNTLMSIANDALGEQAYLSGDAFGIGDIPLGCLAYAWFNLPIERPELPHLQRWYQSLTQRIAFQKVIAIGLS</sequence>
<dbReference type="SUPFAM" id="SSF47616">
    <property type="entry name" value="GST C-terminal domain-like"/>
    <property type="match status" value="1"/>
</dbReference>
<dbReference type="PANTHER" id="PTHR44051">
    <property type="entry name" value="GLUTATHIONE S-TRANSFERASE-RELATED"/>
    <property type="match status" value="1"/>
</dbReference>
<reference evidence="5 6" key="1">
    <citation type="journal article" date="2002" name="J. Bacteriol.">
        <title>Genome sequence of Yersinia pestis KIM.</title>
        <authorList>
            <person name="Deng W."/>
            <person name="Burland V."/>
            <person name="Plunkett G.III."/>
            <person name="Boutin A."/>
            <person name="Mayhew G.F."/>
            <person name="Liss P."/>
            <person name="Perna N.T."/>
            <person name="Rose D.J."/>
            <person name="Mau B."/>
            <person name="Zhou S."/>
            <person name="Schwartz D.C."/>
            <person name="Fetherston J.D."/>
            <person name="Lindler L.E."/>
            <person name="Brubaker R.R."/>
            <person name="Plana G.V."/>
            <person name="Straley S.C."/>
            <person name="McDonough K.A."/>
            <person name="Nilles M.L."/>
            <person name="Matson J.S."/>
            <person name="Blattner F.R."/>
            <person name="Perry R.D."/>
        </authorList>
    </citation>
    <scope>NUCLEOTIDE SEQUENCE [LARGE SCALE GENOMIC DNA]</scope>
    <source>
        <strain evidence="6">KIM10+ / Biovar Mediaevalis</strain>
    </source>
</reference>
<evidence type="ECO:0000256" key="2">
    <source>
        <dbReference type="ARBA" id="ARBA00022679"/>
    </source>
</evidence>
<dbReference type="PANTHER" id="PTHR44051:SF19">
    <property type="entry name" value="DISULFIDE-BOND OXIDOREDUCTASE YFCG"/>
    <property type="match status" value="1"/>
</dbReference>
<dbReference type="CDD" id="cd03180">
    <property type="entry name" value="GST_C_2"/>
    <property type="match status" value="1"/>
</dbReference>
<protein>
    <submittedName>
        <fullName evidence="5">Transferase</fullName>
    </submittedName>
</protein>
<dbReference type="GO" id="GO:0016740">
    <property type="term" value="F:transferase activity"/>
    <property type="evidence" value="ECO:0007669"/>
    <property type="project" value="UniProtKB-KW"/>
</dbReference>
<name>Q8D028_YERPE</name>
<evidence type="ECO:0000313" key="5">
    <source>
        <dbReference type="EMBL" id="AAM86422.1"/>
    </source>
</evidence>
<proteinExistence type="inferred from homology"/>
<dbReference type="InterPro" id="IPR036249">
    <property type="entry name" value="Thioredoxin-like_sf"/>
</dbReference>
<dbReference type="InterPro" id="IPR036282">
    <property type="entry name" value="Glutathione-S-Trfase_C_sf"/>
</dbReference>
<evidence type="ECO:0000259" key="4">
    <source>
        <dbReference type="PROSITE" id="PS50405"/>
    </source>
</evidence>
<gene>
    <name evidence="5" type="ordered locus">y2871</name>
</gene>
<dbReference type="FunFam" id="3.40.30.10:FF:000039">
    <property type="entry name" value="Glutathione S-transferase domain"/>
    <property type="match status" value="1"/>
</dbReference>
<dbReference type="DNASU" id="1147818"/>
<organism evidence="5 6">
    <name type="scientific">Yersinia pestis</name>
    <dbReference type="NCBI Taxonomy" id="632"/>
    <lineage>
        <taxon>Bacteria</taxon>
        <taxon>Pseudomonadati</taxon>
        <taxon>Pseudomonadota</taxon>
        <taxon>Gammaproteobacteria</taxon>
        <taxon>Enterobacterales</taxon>
        <taxon>Yersiniaceae</taxon>
        <taxon>Yersinia</taxon>
    </lineage>
</organism>
<evidence type="ECO:0000313" key="6">
    <source>
        <dbReference type="Proteomes" id="UP000002490"/>
    </source>
</evidence>
<keyword evidence="2 5" id="KW-0808">Transferase</keyword>
<dbReference type="SFLD" id="SFLDS00019">
    <property type="entry name" value="Glutathione_Transferase_(cytos"/>
    <property type="match status" value="1"/>
</dbReference>
<dbReference type="PROSITE" id="PS50405">
    <property type="entry name" value="GST_CTER"/>
    <property type="match status" value="1"/>
</dbReference>
<evidence type="ECO:0000259" key="3">
    <source>
        <dbReference type="PROSITE" id="PS50404"/>
    </source>
</evidence>
<feature type="domain" description="GST C-terminal" evidence="4">
    <location>
        <begin position="120"/>
        <end position="240"/>
    </location>
</feature>
<evidence type="ECO:0000256" key="1">
    <source>
        <dbReference type="ARBA" id="ARBA00007409"/>
    </source>
</evidence>
<dbReference type="InterPro" id="IPR040079">
    <property type="entry name" value="Glutathione_S-Trfase"/>
</dbReference>
<dbReference type="KEGG" id="ypk:y2871"/>
<accession>Q8D028</accession>
<dbReference type="Pfam" id="PF00043">
    <property type="entry name" value="GST_C"/>
    <property type="match status" value="1"/>
</dbReference>
<dbReference type="HOGENOM" id="CLU_011226_6_2_6"/>
<dbReference type="InterPro" id="IPR004046">
    <property type="entry name" value="GST_C"/>
</dbReference>
<dbReference type="InterPro" id="IPR010987">
    <property type="entry name" value="Glutathione-S-Trfase_C-like"/>
</dbReference>
<dbReference type="Pfam" id="PF13409">
    <property type="entry name" value="GST_N_2"/>
    <property type="match status" value="1"/>
</dbReference>
<dbReference type="EMBL" id="AE009952">
    <property type="protein sequence ID" value="AAM86422.1"/>
    <property type="molecule type" value="Genomic_DNA"/>
</dbReference>
<dbReference type="AlphaFoldDB" id="Q8D028"/>
<dbReference type="CDD" id="cd03047">
    <property type="entry name" value="GST_N_2"/>
    <property type="match status" value="1"/>
</dbReference>
<dbReference type="PROSITE" id="PS50404">
    <property type="entry name" value="GST_NTER"/>
    <property type="match status" value="1"/>
</dbReference>
<dbReference type="InterPro" id="IPR004045">
    <property type="entry name" value="Glutathione_S-Trfase_N"/>
</dbReference>
<dbReference type="SFLD" id="SFLDG01150">
    <property type="entry name" value="Main.1:_Beta-like"/>
    <property type="match status" value="1"/>
</dbReference>
<dbReference type="SFLD" id="SFLDG00358">
    <property type="entry name" value="Main_(cytGST)"/>
    <property type="match status" value="1"/>
</dbReference>
<dbReference type="SUPFAM" id="SSF52833">
    <property type="entry name" value="Thioredoxin-like"/>
    <property type="match status" value="1"/>
</dbReference>
<feature type="domain" description="GST N-terminal" evidence="3">
    <location>
        <begin position="34"/>
        <end position="115"/>
    </location>
</feature>
<comment type="similarity">
    <text evidence="1">Belongs to the GST superfamily.</text>
</comment>
<dbReference type="Gene3D" id="3.40.30.10">
    <property type="entry name" value="Glutaredoxin"/>
    <property type="match status" value="1"/>
</dbReference>